<proteinExistence type="inferred from homology"/>
<keyword evidence="4 10" id="KW-1133">Transmembrane helix</keyword>
<dbReference type="EMBL" id="JAJSOF020000037">
    <property type="protein sequence ID" value="KAJ4427999.1"/>
    <property type="molecule type" value="Genomic_DNA"/>
</dbReference>
<feature type="transmembrane region" description="Helical" evidence="10">
    <location>
        <begin position="505"/>
        <end position="526"/>
    </location>
</feature>
<dbReference type="PANTHER" id="PTHR45695">
    <property type="entry name" value="LEUCOKININ RECEPTOR-RELATED"/>
    <property type="match status" value="1"/>
</dbReference>
<evidence type="ECO:0000256" key="1">
    <source>
        <dbReference type="ARBA" id="ARBA00004141"/>
    </source>
</evidence>
<evidence type="ECO:0000256" key="2">
    <source>
        <dbReference type="ARBA" id="ARBA00010663"/>
    </source>
</evidence>
<keyword evidence="7" id="KW-0675">Receptor</keyword>
<evidence type="ECO:0000256" key="7">
    <source>
        <dbReference type="ARBA" id="ARBA00023170"/>
    </source>
</evidence>
<dbReference type="SUPFAM" id="SSF81321">
    <property type="entry name" value="Family A G protein-coupled receptor-like"/>
    <property type="match status" value="1"/>
</dbReference>
<keyword evidence="8" id="KW-0807">Transducer</keyword>
<accession>A0ABQ8S275</accession>
<feature type="compositionally biased region" description="Polar residues" evidence="9">
    <location>
        <begin position="1"/>
        <end position="26"/>
    </location>
</feature>
<gene>
    <name evidence="12" type="ORF">ANN_24012</name>
</gene>
<evidence type="ECO:0000256" key="4">
    <source>
        <dbReference type="ARBA" id="ARBA00022989"/>
    </source>
</evidence>
<dbReference type="Proteomes" id="UP001148838">
    <property type="component" value="Unassembled WGS sequence"/>
</dbReference>
<dbReference type="PROSITE" id="PS50262">
    <property type="entry name" value="G_PROTEIN_RECEP_F1_2"/>
    <property type="match status" value="1"/>
</dbReference>
<comment type="subcellular location">
    <subcellularLocation>
        <location evidence="1">Membrane</location>
        <topology evidence="1">Multi-pass membrane protein</topology>
    </subcellularLocation>
</comment>
<feature type="compositionally biased region" description="Basic and acidic residues" evidence="9">
    <location>
        <begin position="27"/>
        <end position="36"/>
    </location>
</feature>
<name>A0ABQ8S275_PERAM</name>
<evidence type="ECO:0000313" key="13">
    <source>
        <dbReference type="Proteomes" id="UP001148838"/>
    </source>
</evidence>
<comment type="caution">
    <text evidence="12">The sequence shown here is derived from an EMBL/GenBank/DDBJ whole genome shotgun (WGS) entry which is preliminary data.</text>
</comment>
<evidence type="ECO:0000256" key="3">
    <source>
        <dbReference type="ARBA" id="ARBA00022692"/>
    </source>
</evidence>
<dbReference type="PRINTS" id="PR00237">
    <property type="entry name" value="GPCRRHODOPSN"/>
</dbReference>
<feature type="transmembrane region" description="Helical" evidence="10">
    <location>
        <begin position="288"/>
        <end position="309"/>
    </location>
</feature>
<feature type="transmembrane region" description="Helical" evidence="10">
    <location>
        <begin position="364"/>
        <end position="384"/>
    </location>
</feature>
<dbReference type="PANTHER" id="PTHR45695:SF9">
    <property type="entry name" value="LEUCOKININ RECEPTOR"/>
    <property type="match status" value="1"/>
</dbReference>
<dbReference type="InterPro" id="IPR017452">
    <property type="entry name" value="GPCR_Rhodpsn_7TM"/>
</dbReference>
<comment type="similarity">
    <text evidence="2">Belongs to the G-protein coupled receptor 1 family.</text>
</comment>
<feature type="transmembrane region" description="Helical" evidence="10">
    <location>
        <begin position="405"/>
        <end position="427"/>
    </location>
</feature>
<evidence type="ECO:0000256" key="9">
    <source>
        <dbReference type="SAM" id="MobiDB-lite"/>
    </source>
</evidence>
<feature type="transmembrane region" description="Helical" evidence="10">
    <location>
        <begin position="321"/>
        <end position="344"/>
    </location>
</feature>
<feature type="transmembrane region" description="Helical" evidence="10">
    <location>
        <begin position="538"/>
        <end position="564"/>
    </location>
</feature>
<keyword evidence="3 10" id="KW-0812">Transmembrane</keyword>
<evidence type="ECO:0000259" key="11">
    <source>
        <dbReference type="PROSITE" id="PS50262"/>
    </source>
</evidence>
<evidence type="ECO:0000313" key="12">
    <source>
        <dbReference type="EMBL" id="KAJ4427999.1"/>
    </source>
</evidence>
<dbReference type="InterPro" id="IPR000276">
    <property type="entry name" value="GPCR_Rhodpsn"/>
</dbReference>
<dbReference type="Gene3D" id="1.20.1070.10">
    <property type="entry name" value="Rhodopsin 7-helix transmembrane proteins"/>
    <property type="match status" value="1"/>
</dbReference>
<protein>
    <recommendedName>
        <fullName evidence="11">G-protein coupled receptors family 1 profile domain-containing protein</fullName>
    </recommendedName>
</protein>
<organism evidence="12 13">
    <name type="scientific">Periplaneta americana</name>
    <name type="common">American cockroach</name>
    <name type="synonym">Blatta americana</name>
    <dbReference type="NCBI Taxonomy" id="6978"/>
    <lineage>
        <taxon>Eukaryota</taxon>
        <taxon>Metazoa</taxon>
        <taxon>Ecdysozoa</taxon>
        <taxon>Arthropoda</taxon>
        <taxon>Hexapoda</taxon>
        <taxon>Insecta</taxon>
        <taxon>Pterygota</taxon>
        <taxon>Neoptera</taxon>
        <taxon>Polyneoptera</taxon>
        <taxon>Dictyoptera</taxon>
        <taxon>Blattodea</taxon>
        <taxon>Blattoidea</taxon>
        <taxon>Blattidae</taxon>
        <taxon>Blattinae</taxon>
        <taxon>Periplaneta</taxon>
    </lineage>
</organism>
<keyword evidence="13" id="KW-1185">Reference proteome</keyword>
<feature type="domain" description="G-protein coupled receptors family 1 profile" evidence="11">
    <location>
        <begin position="300"/>
        <end position="561"/>
    </location>
</feature>
<dbReference type="Pfam" id="PF00001">
    <property type="entry name" value="7tm_1"/>
    <property type="match status" value="1"/>
</dbReference>
<feature type="region of interest" description="Disordered" evidence="9">
    <location>
        <begin position="1"/>
        <end position="42"/>
    </location>
</feature>
<evidence type="ECO:0000256" key="10">
    <source>
        <dbReference type="SAM" id="Phobius"/>
    </source>
</evidence>
<sequence>MIATSEFQETWQTQSKKTDDTNILQSDEQHPTRESNEVTAEPTRQCFRTRNETSGMVADSNDIHYEYFISSESCVAQEIDNLKQEGKRCKISKRFANVAVMFVKSHNNTIGRIFIDNMTSYLEEIELLLKTFNKFLDTTKVTSEIITDVLRRCEKNLNRYNNTLTMFQLLYNVTNQYYVIHNNSACAENLKRKYNIFNDVSTLEKLYEQYITNEKSIEKFLQQVKKLVNFRKINDMEKVFNTNFTTKLLDVEFWETFLYKQKNTTLKCQEYLFEEKFRIPLQHYIQPAVNAIIFIVGFVGNVVLAVIIIRHRQMRTTANMMLLNLAVGDMLNLLVNIPVFHTYFTSNSWKLGEAMCKIYRFLRQLGIGVSVYCVVVLSVQKYIILRRFRVRRNNSVFGQRMKRNLEIFLTASIPWFVGLIVATPHTVYSGVYQNNCFGFSKELHVHYSKLITLFDLLVFCIIPLSIIAIFSILSTRILQYSIKTIPGDSMGTQKCVKSRIVSSRVLIAITAVSAISYVPLYSYVFYDAWVSSERNSRANYFLFFLTYALLFGNSCFNHVALCISCKKFRCGFKRYLLCKKDEILDEKHTKSISLTRSSFR</sequence>
<reference evidence="12 13" key="1">
    <citation type="journal article" date="2022" name="Allergy">
        <title>Genome assembly and annotation of Periplaneta americana reveal a comprehensive cockroach allergen profile.</title>
        <authorList>
            <person name="Wang L."/>
            <person name="Xiong Q."/>
            <person name="Saelim N."/>
            <person name="Wang L."/>
            <person name="Nong W."/>
            <person name="Wan A.T."/>
            <person name="Shi M."/>
            <person name="Liu X."/>
            <person name="Cao Q."/>
            <person name="Hui J.H.L."/>
            <person name="Sookrung N."/>
            <person name="Leung T.F."/>
            <person name="Tungtrongchitr A."/>
            <person name="Tsui S.K.W."/>
        </authorList>
    </citation>
    <scope>NUCLEOTIDE SEQUENCE [LARGE SCALE GENOMIC DNA]</scope>
    <source>
        <strain evidence="12">PWHHKU_190912</strain>
    </source>
</reference>
<keyword evidence="5" id="KW-0297">G-protein coupled receptor</keyword>
<evidence type="ECO:0000256" key="6">
    <source>
        <dbReference type="ARBA" id="ARBA00023136"/>
    </source>
</evidence>
<feature type="transmembrane region" description="Helical" evidence="10">
    <location>
        <begin position="447"/>
        <end position="473"/>
    </location>
</feature>
<keyword evidence="6 10" id="KW-0472">Membrane</keyword>
<evidence type="ECO:0000256" key="8">
    <source>
        <dbReference type="ARBA" id="ARBA00023224"/>
    </source>
</evidence>
<evidence type="ECO:0000256" key="5">
    <source>
        <dbReference type="ARBA" id="ARBA00023040"/>
    </source>
</evidence>